<evidence type="ECO:0000313" key="2">
    <source>
        <dbReference type="EMBL" id="CAA9542522.1"/>
    </source>
</evidence>
<protein>
    <submittedName>
        <fullName evidence="2">Uncharacterized protein</fullName>
    </submittedName>
</protein>
<proteinExistence type="predicted"/>
<feature type="compositionally biased region" description="Basic and acidic residues" evidence="1">
    <location>
        <begin position="285"/>
        <end position="298"/>
    </location>
</feature>
<feature type="compositionally biased region" description="Basic residues" evidence="1">
    <location>
        <begin position="317"/>
        <end position="331"/>
    </location>
</feature>
<organism evidence="2">
    <name type="scientific">uncultured Thermomicrobiales bacterium</name>
    <dbReference type="NCBI Taxonomy" id="1645740"/>
    <lineage>
        <taxon>Bacteria</taxon>
        <taxon>Pseudomonadati</taxon>
        <taxon>Thermomicrobiota</taxon>
        <taxon>Thermomicrobia</taxon>
        <taxon>Thermomicrobiales</taxon>
        <taxon>environmental samples</taxon>
    </lineage>
</organism>
<feature type="region of interest" description="Disordered" evidence="1">
    <location>
        <begin position="65"/>
        <end position="212"/>
    </location>
</feature>
<name>A0A6J4U7C3_9BACT</name>
<dbReference type="AlphaFoldDB" id="A0A6J4U7C3"/>
<feature type="non-terminal residue" evidence="2">
    <location>
        <position position="466"/>
    </location>
</feature>
<feature type="compositionally biased region" description="Basic residues" evidence="1">
    <location>
        <begin position="232"/>
        <end position="243"/>
    </location>
</feature>
<feature type="compositionally biased region" description="Basic residues" evidence="1">
    <location>
        <begin position="170"/>
        <end position="188"/>
    </location>
</feature>
<sequence length="466" mass="51816">GRAVRTPWSFARSPALAPRGPARLCRARRRGACRVAGTGPRRAPGRRPGRAEAARQAAVVGLWHGEPGRAGADRGFPARVPRRAARDRAGVRRRQAADRRCLRERPRSPLARSPRDRRLGLPRGADPPRRPDRARRLRHRPLLRVGPCGGVVRRPALRNPGEHGPPRPLRQPRRARRDRRRPRHHRHRELGPSQRARCPAGQARRRPDPALGLRPQGLVGLLLPLGCRQRRQLHERRGGRGHLRRSEDRRGTGMGRQGLRRPGWLPGVRGVQDHLSGGRAVRPRSGCDDDVRELDAGHHRPRRPGAPVRRPAGAAARGRRRIRQLHRRPRLVHSAGRPEPGGRLGLHQAHAHRRELARCRQRRQGAAQGRRAAVHPVADRQQDGRSGPARAGLRADRGQVRRRGAPLPRGPGGQPNPRDHRFPGSHAPEPGPRERRHPAGAAQAEGACPGAGGRRRVRPERARSAL</sequence>
<gene>
    <name evidence="2" type="ORF">AVDCRST_MAG19-6</name>
</gene>
<feature type="compositionally biased region" description="Basic and acidic residues" evidence="1">
    <location>
        <begin position="84"/>
        <end position="119"/>
    </location>
</feature>
<evidence type="ECO:0000256" key="1">
    <source>
        <dbReference type="SAM" id="MobiDB-lite"/>
    </source>
</evidence>
<feature type="compositionally biased region" description="Low complexity" evidence="1">
    <location>
        <begin position="305"/>
        <end position="316"/>
    </location>
</feature>
<feature type="compositionally biased region" description="Basic residues" evidence="1">
    <location>
        <begin position="132"/>
        <end position="142"/>
    </location>
</feature>
<reference evidence="2" key="1">
    <citation type="submission" date="2020-02" db="EMBL/GenBank/DDBJ databases">
        <authorList>
            <person name="Meier V. D."/>
        </authorList>
    </citation>
    <scope>NUCLEOTIDE SEQUENCE</scope>
    <source>
        <strain evidence="2">AVDCRST_MAG19</strain>
    </source>
</reference>
<dbReference type="EMBL" id="CADCWL010000002">
    <property type="protein sequence ID" value="CAA9542522.1"/>
    <property type="molecule type" value="Genomic_DNA"/>
</dbReference>
<feature type="region of interest" description="Disordered" evidence="1">
    <location>
        <begin position="232"/>
        <end position="466"/>
    </location>
</feature>
<feature type="non-terminal residue" evidence="2">
    <location>
        <position position="1"/>
    </location>
</feature>
<feature type="compositionally biased region" description="Basic residues" evidence="1">
    <location>
        <begin position="349"/>
        <end position="363"/>
    </location>
</feature>
<accession>A0A6J4U7C3</accession>